<gene>
    <name evidence="1" type="ORF">AVDCRST_MAG82-589</name>
</gene>
<feature type="non-terminal residue" evidence="1">
    <location>
        <position position="1"/>
    </location>
</feature>
<dbReference type="EC" id="3.6.3.14" evidence="1"/>
<proteinExistence type="predicted"/>
<keyword evidence="1" id="KW-0378">Hydrolase</keyword>
<organism evidence="1">
    <name type="scientific">uncultured Rubrobacteraceae bacterium</name>
    <dbReference type="NCBI Taxonomy" id="349277"/>
    <lineage>
        <taxon>Bacteria</taxon>
        <taxon>Bacillati</taxon>
        <taxon>Actinomycetota</taxon>
        <taxon>Rubrobacteria</taxon>
        <taxon>Rubrobacterales</taxon>
        <taxon>Rubrobacteraceae</taxon>
        <taxon>environmental samples</taxon>
    </lineage>
</organism>
<evidence type="ECO:0000313" key="1">
    <source>
        <dbReference type="EMBL" id="CAA9407817.1"/>
    </source>
</evidence>
<feature type="non-terminal residue" evidence="1">
    <location>
        <position position="37"/>
    </location>
</feature>
<protein>
    <submittedName>
        <fullName evidence="1">ATP synthase F0 sector subunit a</fullName>
        <ecNumber evidence="1">3.6.3.14</ecNumber>
    </submittedName>
</protein>
<dbReference type="AlphaFoldDB" id="A0A6J4PB66"/>
<reference evidence="1" key="1">
    <citation type="submission" date="2020-02" db="EMBL/GenBank/DDBJ databases">
        <authorList>
            <person name="Meier V. D."/>
        </authorList>
    </citation>
    <scope>NUCLEOTIDE SEQUENCE</scope>
    <source>
        <strain evidence="1">AVDCRST_MAG82</strain>
    </source>
</reference>
<name>A0A6J4PB66_9ACTN</name>
<sequence length="37" mass="4124">GARAVRLRDLRRRVAGLHIRYPYAGLHRDSPVPSGAL</sequence>
<dbReference type="GO" id="GO:0016787">
    <property type="term" value="F:hydrolase activity"/>
    <property type="evidence" value="ECO:0007669"/>
    <property type="project" value="UniProtKB-KW"/>
</dbReference>
<accession>A0A6J4PB66</accession>
<dbReference type="EMBL" id="CADCVA010000081">
    <property type="protein sequence ID" value="CAA9407817.1"/>
    <property type="molecule type" value="Genomic_DNA"/>
</dbReference>